<name>A0A679IXW2_9HYPH</name>
<reference evidence="3" key="1">
    <citation type="submission" date="2019-12" db="EMBL/GenBank/DDBJ databases">
        <authorList>
            <person name="Cremers G."/>
        </authorList>
    </citation>
    <scope>NUCLEOTIDE SEQUENCE</scope>
    <source>
        <strain evidence="3">Mbul1</strain>
    </source>
</reference>
<proteinExistence type="predicted"/>
<dbReference type="AlphaFoldDB" id="A0A679IXW2"/>
<keyword evidence="2" id="KW-0732">Signal</keyword>
<protein>
    <recommendedName>
        <fullName evidence="4">Lysozyme inhibitor LprI N-terminal domain-containing protein</fullName>
    </recommendedName>
</protein>
<feature type="signal peptide" evidence="2">
    <location>
        <begin position="1"/>
        <end position="23"/>
    </location>
</feature>
<evidence type="ECO:0000313" key="3">
    <source>
        <dbReference type="EMBL" id="CAA2101078.1"/>
    </source>
</evidence>
<evidence type="ECO:0000256" key="1">
    <source>
        <dbReference type="SAM" id="MobiDB-lite"/>
    </source>
</evidence>
<gene>
    <name evidence="3" type="ORF">MBUL_00995</name>
</gene>
<accession>A0A679IXW2</accession>
<feature type="chain" id="PRO_5025549724" description="Lysozyme inhibitor LprI N-terminal domain-containing protein" evidence="2">
    <location>
        <begin position="24"/>
        <end position="153"/>
    </location>
</feature>
<organism evidence="3">
    <name type="scientific">Methylobacterium bullatum</name>
    <dbReference type="NCBI Taxonomy" id="570505"/>
    <lineage>
        <taxon>Bacteria</taxon>
        <taxon>Pseudomonadati</taxon>
        <taxon>Pseudomonadota</taxon>
        <taxon>Alphaproteobacteria</taxon>
        <taxon>Hyphomicrobiales</taxon>
        <taxon>Methylobacteriaceae</taxon>
        <taxon>Methylobacterium</taxon>
    </lineage>
</organism>
<feature type="compositionally biased region" description="Polar residues" evidence="1">
    <location>
        <begin position="106"/>
        <end position="121"/>
    </location>
</feature>
<sequence>MRFPVSLLTGALALVALTGAAQAADGPPKLDVQATCKSSVRAEASVSDNSTVEGCLRSEEAARKEAQRRWGDYSPAAKSQCEKQFQAGGYPSYVEMVTCLELASGTVPTQGTGPGADTSSGARREKADGNAGAATAEPRPSQRTNPIEVLEKP</sequence>
<evidence type="ECO:0008006" key="4">
    <source>
        <dbReference type="Google" id="ProtNLM"/>
    </source>
</evidence>
<feature type="region of interest" description="Disordered" evidence="1">
    <location>
        <begin position="104"/>
        <end position="153"/>
    </location>
</feature>
<evidence type="ECO:0000256" key="2">
    <source>
        <dbReference type="SAM" id="SignalP"/>
    </source>
</evidence>
<dbReference type="EMBL" id="LR743504">
    <property type="protein sequence ID" value="CAA2101078.1"/>
    <property type="molecule type" value="Genomic_DNA"/>
</dbReference>